<keyword evidence="2" id="KW-1185">Reference proteome</keyword>
<dbReference type="AlphaFoldDB" id="A0A0A0HX45"/>
<sequence length="138" mass="15955">MRPHKYGAGRAEHQEYVQVPTKQNTLRFMLFESEYFSKFSTTVPIDVGVGETTIFETGLKELWNSDRMTRNGLCFNLIVSELHMPNKYEKRGKTAIYKGDKTTRKLRRYNASGPIIVKIDKHKDHVGKPKTKDECIGM</sequence>
<evidence type="ECO:0000313" key="2">
    <source>
        <dbReference type="Proteomes" id="UP000001628"/>
    </source>
</evidence>
<proteinExistence type="predicted"/>
<gene>
    <name evidence="1" type="ORF">PADG_11776</name>
</gene>
<reference evidence="1 2" key="1">
    <citation type="journal article" date="2011" name="PLoS Genet.">
        <title>Comparative genomic analysis of human fungal pathogens causing paracoccidioidomycosis.</title>
        <authorList>
            <person name="Desjardins C.A."/>
            <person name="Champion M.D."/>
            <person name="Holder J.W."/>
            <person name="Muszewska A."/>
            <person name="Goldberg J."/>
            <person name="Bailao A.M."/>
            <person name="Brigido M.M."/>
            <person name="Ferreira M.E."/>
            <person name="Garcia A.M."/>
            <person name="Grynberg M."/>
            <person name="Gujja S."/>
            <person name="Heiman D.I."/>
            <person name="Henn M.R."/>
            <person name="Kodira C.D."/>
            <person name="Leon-Narvaez H."/>
            <person name="Longo L.V."/>
            <person name="Ma L.J."/>
            <person name="Malavazi I."/>
            <person name="Matsuo A.L."/>
            <person name="Morais F.V."/>
            <person name="Pereira M."/>
            <person name="Rodriguez-Brito S."/>
            <person name="Sakthikumar S."/>
            <person name="Salem-Izacc S.M."/>
            <person name="Sykes S.M."/>
            <person name="Teixeira M.M."/>
            <person name="Vallejo M.C."/>
            <person name="Walter M.E."/>
            <person name="Yandava C."/>
            <person name="Young S."/>
            <person name="Zeng Q."/>
            <person name="Zucker J."/>
            <person name="Felipe M.S."/>
            <person name="Goldman G.H."/>
            <person name="Haas B.J."/>
            <person name="McEwen J.G."/>
            <person name="Nino-Vega G."/>
            <person name="Puccia R."/>
            <person name="San-Blas G."/>
            <person name="Soares C.M."/>
            <person name="Birren B.W."/>
            <person name="Cuomo C.A."/>
        </authorList>
    </citation>
    <scope>NUCLEOTIDE SEQUENCE [LARGE SCALE GENOMIC DNA]</scope>
    <source>
        <strain evidence="1 2">Pb18</strain>
    </source>
</reference>
<dbReference type="Proteomes" id="UP000001628">
    <property type="component" value="Unassembled WGS sequence"/>
</dbReference>
<dbReference type="eggNOG" id="ENOG502RQBQ">
    <property type="taxonomic scope" value="Eukaryota"/>
</dbReference>
<dbReference type="EMBL" id="KN275961">
    <property type="protein sequence ID" value="KGM91990.1"/>
    <property type="molecule type" value="Genomic_DNA"/>
</dbReference>
<dbReference type="GeneID" id="22587673"/>
<dbReference type="HOGENOM" id="CLU_1855882_0_0_1"/>
<protein>
    <submittedName>
        <fullName evidence="1">Uncharacterized protein</fullName>
    </submittedName>
</protein>
<accession>A0A0A0HX45</accession>
<dbReference type="VEuPathDB" id="FungiDB:PADG_11776"/>
<evidence type="ECO:0000313" key="1">
    <source>
        <dbReference type="EMBL" id="KGM91990.1"/>
    </source>
</evidence>
<organism evidence="1 2">
    <name type="scientific">Paracoccidioides brasiliensis (strain Pb18)</name>
    <dbReference type="NCBI Taxonomy" id="502780"/>
    <lineage>
        <taxon>Eukaryota</taxon>
        <taxon>Fungi</taxon>
        <taxon>Dikarya</taxon>
        <taxon>Ascomycota</taxon>
        <taxon>Pezizomycotina</taxon>
        <taxon>Eurotiomycetes</taxon>
        <taxon>Eurotiomycetidae</taxon>
        <taxon>Onygenales</taxon>
        <taxon>Ajellomycetaceae</taxon>
        <taxon>Paracoccidioides</taxon>
    </lineage>
</organism>
<dbReference type="KEGG" id="pbn:PADG_11776"/>
<dbReference type="RefSeq" id="XP_010760500.1">
    <property type="nucleotide sequence ID" value="XM_010762198.1"/>
</dbReference>
<dbReference type="InParanoid" id="A0A0A0HX45"/>
<name>A0A0A0HX45_PARBD</name>